<evidence type="ECO:0000313" key="2">
    <source>
        <dbReference type="Proteomes" id="UP001162992"/>
    </source>
</evidence>
<gene>
    <name evidence="1" type="ORF">O6H91_04G023400</name>
</gene>
<keyword evidence="2" id="KW-1185">Reference proteome</keyword>
<dbReference type="EMBL" id="CM055095">
    <property type="protein sequence ID" value="KAJ7558060.1"/>
    <property type="molecule type" value="Genomic_DNA"/>
</dbReference>
<accession>A0ACC2DUU8</accession>
<organism evidence="1 2">
    <name type="scientific">Diphasiastrum complanatum</name>
    <name type="common">Issler's clubmoss</name>
    <name type="synonym">Lycopodium complanatum</name>
    <dbReference type="NCBI Taxonomy" id="34168"/>
    <lineage>
        <taxon>Eukaryota</taxon>
        <taxon>Viridiplantae</taxon>
        <taxon>Streptophyta</taxon>
        <taxon>Embryophyta</taxon>
        <taxon>Tracheophyta</taxon>
        <taxon>Lycopodiopsida</taxon>
        <taxon>Lycopodiales</taxon>
        <taxon>Lycopodiaceae</taxon>
        <taxon>Lycopodioideae</taxon>
        <taxon>Diphasiastrum</taxon>
    </lineage>
</organism>
<dbReference type="Proteomes" id="UP001162992">
    <property type="component" value="Chromosome 4"/>
</dbReference>
<proteinExistence type="predicted"/>
<reference evidence="2" key="1">
    <citation type="journal article" date="2024" name="Proc. Natl. Acad. Sci. U.S.A.">
        <title>Extraordinary preservation of gene collinearity over three hundred million years revealed in homosporous lycophytes.</title>
        <authorList>
            <person name="Li C."/>
            <person name="Wickell D."/>
            <person name="Kuo L.Y."/>
            <person name="Chen X."/>
            <person name="Nie B."/>
            <person name="Liao X."/>
            <person name="Peng D."/>
            <person name="Ji J."/>
            <person name="Jenkins J."/>
            <person name="Williams M."/>
            <person name="Shu S."/>
            <person name="Plott C."/>
            <person name="Barry K."/>
            <person name="Rajasekar S."/>
            <person name="Grimwood J."/>
            <person name="Han X."/>
            <person name="Sun S."/>
            <person name="Hou Z."/>
            <person name="He W."/>
            <person name="Dai G."/>
            <person name="Sun C."/>
            <person name="Schmutz J."/>
            <person name="Leebens-Mack J.H."/>
            <person name="Li F.W."/>
            <person name="Wang L."/>
        </authorList>
    </citation>
    <scope>NUCLEOTIDE SEQUENCE [LARGE SCALE GENOMIC DNA]</scope>
    <source>
        <strain evidence="2">cv. PW_Plant_1</strain>
    </source>
</reference>
<sequence>MSRCFPYPPPGYEKKGELFEMKVQPIDPVPSKKKGKHKHHEKKEKKDRRDKKKRRKDTDSNGEVQELGAWIHLPVLTDKEKHGEAELDGVKHAVRKSSDSAQAMNHHWPASVSDCGQLKNGRVQELESVERAQNNAGRAEQSLKHKEVAVLVAPRHTKNGQVSDHTKSHLVHGSGEDRARDNAGKAEQSSKHKEVAVLVAPRDKKNGKLGDSINENLVHSSGEEPNFGVRLLLDSESCHPILKSVHKEQKVVNGKLNHFKSTISPGPLDIDTEVVQSKLVDSSVNSGSGKKRRSRFKGFLEFAALPQQDDWSADSESWLFPKNHVKDDSKFKVEMEGCTSQVSANGHLLTNHVCANQRKKVELKDENSQVWAEALFLPSVGIHALPYVVPY</sequence>
<protein>
    <submittedName>
        <fullName evidence="1">Uncharacterized protein</fullName>
    </submittedName>
</protein>
<comment type="caution">
    <text evidence="1">The sequence shown here is derived from an EMBL/GenBank/DDBJ whole genome shotgun (WGS) entry which is preliminary data.</text>
</comment>
<evidence type="ECO:0000313" key="1">
    <source>
        <dbReference type="EMBL" id="KAJ7558060.1"/>
    </source>
</evidence>
<name>A0ACC2DUU8_DIPCM</name>